<dbReference type="EMBL" id="CM045771">
    <property type="protein sequence ID" value="KAI7988470.1"/>
    <property type="molecule type" value="Genomic_DNA"/>
</dbReference>
<proteinExistence type="predicted"/>
<comment type="caution">
    <text evidence="1">The sequence shown here is derived from an EMBL/GenBank/DDBJ whole genome shotgun (WGS) entry which is preliminary data.</text>
</comment>
<protein>
    <submittedName>
        <fullName evidence="1">Uncharacterized protein</fullName>
    </submittedName>
</protein>
<accession>A0ACC0FIE0</accession>
<keyword evidence="2" id="KW-1185">Reference proteome</keyword>
<reference evidence="1 2" key="1">
    <citation type="journal article" date="2022" name="Plant J.">
        <title>Chromosome-level genome of Camellia lanceoleosa provides a valuable resource for understanding genome evolution and self-incompatibility.</title>
        <authorList>
            <person name="Gong W."/>
            <person name="Xiao S."/>
            <person name="Wang L."/>
            <person name="Liao Z."/>
            <person name="Chang Y."/>
            <person name="Mo W."/>
            <person name="Hu G."/>
            <person name="Li W."/>
            <person name="Zhao G."/>
            <person name="Zhu H."/>
            <person name="Hu X."/>
            <person name="Ji K."/>
            <person name="Xiang X."/>
            <person name="Song Q."/>
            <person name="Yuan D."/>
            <person name="Jin S."/>
            <person name="Zhang L."/>
        </authorList>
    </citation>
    <scope>NUCLEOTIDE SEQUENCE [LARGE SCALE GENOMIC DNA]</scope>
    <source>
        <strain evidence="1">SQ_2022a</strain>
    </source>
</reference>
<dbReference type="Proteomes" id="UP001060215">
    <property type="component" value="Chromosome 14"/>
</dbReference>
<gene>
    <name evidence="1" type="ORF">LOK49_LG13G00792</name>
</gene>
<sequence>MTVAKAVKDKIDYEIHALDRLDLDDIDVLKEHRLQQMKKMSKKRSRWIARKLWYLTVMHFIEFLAKGRMLSKSNFDVSDKQSLLNNSSQLNAQVGFNKLGETDEFSTEKLEERLAKAQFIFSEGESSLNPSKSSAKSRSIRQSSNLHSSDSDSDS</sequence>
<organism evidence="1 2">
    <name type="scientific">Camellia lanceoleosa</name>
    <dbReference type="NCBI Taxonomy" id="1840588"/>
    <lineage>
        <taxon>Eukaryota</taxon>
        <taxon>Viridiplantae</taxon>
        <taxon>Streptophyta</taxon>
        <taxon>Embryophyta</taxon>
        <taxon>Tracheophyta</taxon>
        <taxon>Spermatophyta</taxon>
        <taxon>Magnoliopsida</taxon>
        <taxon>eudicotyledons</taxon>
        <taxon>Gunneridae</taxon>
        <taxon>Pentapetalae</taxon>
        <taxon>asterids</taxon>
        <taxon>Ericales</taxon>
        <taxon>Theaceae</taxon>
        <taxon>Camellia</taxon>
    </lineage>
</organism>
<evidence type="ECO:0000313" key="2">
    <source>
        <dbReference type="Proteomes" id="UP001060215"/>
    </source>
</evidence>
<evidence type="ECO:0000313" key="1">
    <source>
        <dbReference type="EMBL" id="KAI7988470.1"/>
    </source>
</evidence>
<name>A0ACC0FIE0_9ERIC</name>